<dbReference type="Proteomes" id="UP000708298">
    <property type="component" value="Unassembled WGS sequence"/>
</dbReference>
<dbReference type="Pfam" id="PF13407">
    <property type="entry name" value="Peripla_BP_4"/>
    <property type="match status" value="1"/>
</dbReference>
<comment type="subcellular location">
    <subcellularLocation>
        <location evidence="1">Cell envelope</location>
    </subcellularLocation>
</comment>
<dbReference type="GO" id="GO:0030246">
    <property type="term" value="F:carbohydrate binding"/>
    <property type="evidence" value="ECO:0007669"/>
    <property type="project" value="UniProtKB-ARBA"/>
</dbReference>
<dbReference type="AlphaFoldDB" id="A0A963YWY1"/>
<gene>
    <name evidence="5" type="ORF">ASILVAE211_24525</name>
</gene>
<dbReference type="PANTHER" id="PTHR46847:SF1">
    <property type="entry name" value="D-ALLOSE-BINDING PERIPLASMIC PROTEIN-RELATED"/>
    <property type="match status" value="1"/>
</dbReference>
<dbReference type="PANTHER" id="PTHR46847">
    <property type="entry name" value="D-ALLOSE-BINDING PERIPLASMIC PROTEIN-RELATED"/>
    <property type="match status" value="1"/>
</dbReference>
<accession>A0A963YWY1</accession>
<evidence type="ECO:0000313" key="5">
    <source>
        <dbReference type="EMBL" id="MCB8878364.1"/>
    </source>
</evidence>
<evidence type="ECO:0000313" key="6">
    <source>
        <dbReference type="Proteomes" id="UP000708298"/>
    </source>
</evidence>
<dbReference type="SUPFAM" id="SSF53822">
    <property type="entry name" value="Periplasmic binding protein-like I"/>
    <property type="match status" value="1"/>
</dbReference>
<keyword evidence="6" id="KW-1185">Reference proteome</keyword>
<feature type="domain" description="Periplasmic binding protein" evidence="4">
    <location>
        <begin position="51"/>
        <end position="310"/>
    </location>
</feature>
<dbReference type="InterPro" id="IPR025997">
    <property type="entry name" value="SBP_2_dom"/>
</dbReference>
<dbReference type="RefSeq" id="WP_227324011.1">
    <property type="nucleotide sequence ID" value="NZ_JAESVB010000031.1"/>
</dbReference>
<sequence>MIHDGNRTHLQLRLTLKKSPFVAVSFLAILAMTSGNPTKVQAETTNKKVVIGYSTYTVANPAFAGIILGVKSEAKKYGYKFIMANSNNSPSQQISDVESLMSEGANYVVITPYDGTAVAPAVAAAKAHGVPVIALADHIVTPVTATYSMDHAEGGKLAAAEVVKFLTKKYGTPKGNVVDLEGIAGTVAAALREKGFADVLATYPDIKIVARADGGFNTDQANQVMTTILQGHSKIDAVYGANDAETFGAVAAIKAAGRFAPVGQPGHIFSIGVDGSEPAIVGIRNGSQDATVSQEFIKMGSEMVDNIHAKETGSIPAIPSVVWPLMVINTSNIASPEVKAYGIWADQVNQ</sequence>
<reference evidence="5" key="2">
    <citation type="submission" date="2021-01" db="EMBL/GenBank/DDBJ databases">
        <authorList>
            <person name="Mieszkin S."/>
            <person name="Pouder E."/>
            <person name="Alain K."/>
        </authorList>
    </citation>
    <scope>NUCLEOTIDE SEQUENCE</scope>
    <source>
        <strain evidence="5">HW T2.11</strain>
    </source>
</reference>
<dbReference type="Gene3D" id="3.40.50.2300">
    <property type="match status" value="2"/>
</dbReference>
<protein>
    <submittedName>
        <fullName evidence="5">Sugar ABC transporter substrate-binding protein</fullName>
    </submittedName>
</protein>
<evidence type="ECO:0000256" key="2">
    <source>
        <dbReference type="ARBA" id="ARBA00007639"/>
    </source>
</evidence>
<evidence type="ECO:0000259" key="4">
    <source>
        <dbReference type="Pfam" id="PF13407"/>
    </source>
</evidence>
<reference evidence="5" key="1">
    <citation type="journal article" date="2021" name="Microorganisms">
        <title>Acidisoma silvae sp. nov. and Acidisomacellulosilytica sp. nov., Two Acidophilic Bacteria Isolated from Decaying Wood, Hydrolyzing Cellulose and Producing Poly-3-hydroxybutyrate.</title>
        <authorList>
            <person name="Mieszkin S."/>
            <person name="Pouder E."/>
            <person name="Uroz S."/>
            <person name="Simon-Colin C."/>
            <person name="Alain K."/>
        </authorList>
    </citation>
    <scope>NUCLEOTIDE SEQUENCE</scope>
    <source>
        <strain evidence="5">HW T2.11</strain>
    </source>
</reference>
<comment type="caution">
    <text evidence="5">The sequence shown here is derived from an EMBL/GenBank/DDBJ whole genome shotgun (WGS) entry which is preliminary data.</text>
</comment>
<evidence type="ECO:0000256" key="1">
    <source>
        <dbReference type="ARBA" id="ARBA00004196"/>
    </source>
</evidence>
<dbReference type="CDD" id="cd01536">
    <property type="entry name" value="PBP1_ABC_sugar_binding-like"/>
    <property type="match status" value="1"/>
</dbReference>
<dbReference type="GO" id="GO:0030313">
    <property type="term" value="C:cell envelope"/>
    <property type="evidence" value="ECO:0007669"/>
    <property type="project" value="UniProtKB-SubCell"/>
</dbReference>
<comment type="similarity">
    <text evidence="2">Belongs to the bacterial solute-binding protein 2 family.</text>
</comment>
<name>A0A963YWY1_9PROT</name>
<dbReference type="EMBL" id="JAESVB010000031">
    <property type="protein sequence ID" value="MCB8878364.1"/>
    <property type="molecule type" value="Genomic_DNA"/>
</dbReference>
<keyword evidence="3" id="KW-0732">Signal</keyword>
<proteinExistence type="inferred from homology"/>
<dbReference type="InterPro" id="IPR028082">
    <property type="entry name" value="Peripla_BP_I"/>
</dbReference>
<evidence type="ECO:0000256" key="3">
    <source>
        <dbReference type="ARBA" id="ARBA00022729"/>
    </source>
</evidence>
<organism evidence="5 6">
    <name type="scientific">Acidisoma silvae</name>
    <dbReference type="NCBI Taxonomy" id="2802396"/>
    <lineage>
        <taxon>Bacteria</taxon>
        <taxon>Pseudomonadati</taxon>
        <taxon>Pseudomonadota</taxon>
        <taxon>Alphaproteobacteria</taxon>
        <taxon>Acetobacterales</taxon>
        <taxon>Acidocellaceae</taxon>
        <taxon>Acidisoma</taxon>
    </lineage>
</organism>